<evidence type="ECO:0000313" key="1">
    <source>
        <dbReference type="EMBL" id="KAK4441437.1"/>
    </source>
</evidence>
<dbReference type="AlphaFoldDB" id="A0AAE2D0G4"/>
<evidence type="ECO:0000313" key="2">
    <source>
        <dbReference type="Proteomes" id="UP001293254"/>
    </source>
</evidence>
<proteinExistence type="predicted"/>
<reference evidence="1" key="1">
    <citation type="submission" date="2020-06" db="EMBL/GenBank/DDBJ databases">
        <authorList>
            <person name="Li T."/>
            <person name="Hu X."/>
            <person name="Zhang T."/>
            <person name="Song X."/>
            <person name="Zhang H."/>
            <person name="Dai N."/>
            <person name="Sheng W."/>
            <person name="Hou X."/>
            <person name="Wei L."/>
        </authorList>
    </citation>
    <scope>NUCLEOTIDE SEQUENCE</scope>
    <source>
        <strain evidence="1">3651</strain>
        <tissue evidence="1">Leaf</tissue>
    </source>
</reference>
<reference evidence="1" key="2">
    <citation type="journal article" date="2024" name="Plant">
        <title>Genomic evolution and insights into agronomic trait innovations of Sesamum species.</title>
        <authorList>
            <person name="Miao H."/>
            <person name="Wang L."/>
            <person name="Qu L."/>
            <person name="Liu H."/>
            <person name="Sun Y."/>
            <person name="Le M."/>
            <person name="Wang Q."/>
            <person name="Wei S."/>
            <person name="Zheng Y."/>
            <person name="Lin W."/>
            <person name="Duan Y."/>
            <person name="Cao H."/>
            <person name="Xiong S."/>
            <person name="Wang X."/>
            <person name="Wei L."/>
            <person name="Li C."/>
            <person name="Ma Q."/>
            <person name="Ju M."/>
            <person name="Zhao R."/>
            <person name="Li G."/>
            <person name="Mu C."/>
            <person name="Tian Q."/>
            <person name="Mei H."/>
            <person name="Zhang T."/>
            <person name="Gao T."/>
            <person name="Zhang H."/>
        </authorList>
    </citation>
    <scope>NUCLEOTIDE SEQUENCE</scope>
    <source>
        <strain evidence="1">3651</strain>
    </source>
</reference>
<name>A0AAE2D0G4_9LAMI</name>
<organism evidence="1 2">
    <name type="scientific">Sesamum alatum</name>
    <dbReference type="NCBI Taxonomy" id="300844"/>
    <lineage>
        <taxon>Eukaryota</taxon>
        <taxon>Viridiplantae</taxon>
        <taxon>Streptophyta</taxon>
        <taxon>Embryophyta</taxon>
        <taxon>Tracheophyta</taxon>
        <taxon>Spermatophyta</taxon>
        <taxon>Magnoliopsida</taxon>
        <taxon>eudicotyledons</taxon>
        <taxon>Gunneridae</taxon>
        <taxon>Pentapetalae</taxon>
        <taxon>asterids</taxon>
        <taxon>lamiids</taxon>
        <taxon>Lamiales</taxon>
        <taxon>Pedaliaceae</taxon>
        <taxon>Sesamum</taxon>
    </lineage>
</organism>
<comment type="caution">
    <text evidence="1">The sequence shown here is derived from an EMBL/GenBank/DDBJ whole genome shotgun (WGS) entry which is preliminary data.</text>
</comment>
<sequence>MACFISAGGGGGGGGGGGIQRAKTNLPFGRGCSLGRVKALSLSLSLPTVCGGVVCIQLEKRPLKKDAAFTSLKPLVNLISVHFFLRMTPATSTATPSGRRI</sequence>
<keyword evidence="2" id="KW-1185">Reference proteome</keyword>
<dbReference type="EMBL" id="JACGWO010000001">
    <property type="protein sequence ID" value="KAK4441437.1"/>
    <property type="molecule type" value="Genomic_DNA"/>
</dbReference>
<dbReference type="Proteomes" id="UP001293254">
    <property type="component" value="Unassembled WGS sequence"/>
</dbReference>
<accession>A0AAE2D0G4</accession>
<protein>
    <submittedName>
        <fullName evidence="1">Uncharacterized protein</fullName>
    </submittedName>
</protein>
<gene>
    <name evidence="1" type="ORF">Salat_0478600</name>
</gene>